<sequence length="394" mass="43918">MGTVLASLTANKDLFYGTHEVQVAEANTNPEKSSKRCARGCCSDDMVDVDKFTLEHLPIEYRHDDIFNLAQAIASLTVKLKVTFVSDSRPQFIPKTDSPYPLYDKRGSGDFISMGSGRVCDVVQQKGKGGDTCKCSGCKISPNPSKNWWTIKIFTATAVVYDSKEANQTSCTFFDHGGENDHNKFKISGCRCVWLDVEGDLCLLEIISCNKKLCELLFSTIKTFNVLWQRLNQTFKNLKATDERLIIIVSHPHGDHKRISVGHGVDIGTICNLGFSKYIYNAPTCLGSSGGPVYALGNNWFKTEYVHSGYRHDVDSPKHSPVYSKSHSEVLDPSNLSISFINAGKDSSQTESIFFTNTSCADKTETLAGAEYIPQTFPDIEKYVKYKGYSTRWY</sequence>
<accession>A0A9W2YUG6</accession>
<dbReference type="Proteomes" id="UP001165740">
    <property type="component" value="Chromosome 14"/>
</dbReference>
<organism evidence="1 3">
    <name type="scientific">Biomphalaria glabrata</name>
    <name type="common">Bloodfluke planorb</name>
    <name type="synonym">Freshwater snail</name>
    <dbReference type="NCBI Taxonomy" id="6526"/>
    <lineage>
        <taxon>Eukaryota</taxon>
        <taxon>Metazoa</taxon>
        <taxon>Spiralia</taxon>
        <taxon>Lophotrochozoa</taxon>
        <taxon>Mollusca</taxon>
        <taxon>Gastropoda</taxon>
        <taxon>Heterobranchia</taxon>
        <taxon>Euthyneura</taxon>
        <taxon>Panpulmonata</taxon>
        <taxon>Hygrophila</taxon>
        <taxon>Lymnaeoidea</taxon>
        <taxon>Planorbidae</taxon>
        <taxon>Biomphalaria</taxon>
    </lineage>
</organism>
<dbReference type="RefSeq" id="XP_055866327.1">
    <property type="nucleotide sequence ID" value="XM_056010352.1"/>
</dbReference>
<dbReference type="RefSeq" id="XP_055866325.1">
    <property type="nucleotide sequence ID" value="XM_056010350.1"/>
</dbReference>
<keyword evidence="1" id="KW-1185">Reference proteome</keyword>
<dbReference type="AlphaFoldDB" id="A0A9W2YUG6"/>
<evidence type="ECO:0000313" key="1">
    <source>
        <dbReference type="Proteomes" id="UP001165740"/>
    </source>
</evidence>
<dbReference type="GeneID" id="106060025"/>
<evidence type="ECO:0000313" key="4">
    <source>
        <dbReference type="RefSeq" id="XP_055866322.1"/>
    </source>
</evidence>
<protein>
    <submittedName>
        <fullName evidence="2 3">Uncharacterized protein LOC106060025</fullName>
    </submittedName>
</protein>
<dbReference type="RefSeq" id="XP_055866322.1">
    <property type="nucleotide sequence ID" value="XM_056010347.1"/>
</dbReference>
<evidence type="ECO:0000313" key="3">
    <source>
        <dbReference type="RefSeq" id="XP_055866321.1"/>
    </source>
</evidence>
<evidence type="ECO:0000313" key="2">
    <source>
        <dbReference type="RefSeq" id="XP_055866320.1"/>
    </source>
</evidence>
<dbReference type="RefSeq" id="XP_055866328.1">
    <property type="nucleotide sequence ID" value="XM_056010353.1"/>
</dbReference>
<evidence type="ECO:0000313" key="10">
    <source>
        <dbReference type="RefSeq" id="XP_055866328.1"/>
    </source>
</evidence>
<name>A0A9W2YUG6_BIOGL</name>
<dbReference type="RefSeq" id="XP_055866323.1">
    <property type="nucleotide sequence ID" value="XM_056010348.1"/>
</dbReference>
<evidence type="ECO:0000313" key="7">
    <source>
        <dbReference type="RefSeq" id="XP_055866325.1"/>
    </source>
</evidence>
<dbReference type="RefSeq" id="XP_055866321.1">
    <property type="nucleotide sequence ID" value="XM_056010346.1"/>
</dbReference>
<dbReference type="OrthoDB" id="6040252at2759"/>
<dbReference type="RefSeq" id="XP_055866320.1">
    <property type="nucleotide sequence ID" value="XM_056010345.1"/>
</dbReference>
<evidence type="ECO:0000313" key="6">
    <source>
        <dbReference type="RefSeq" id="XP_055866324.1"/>
    </source>
</evidence>
<gene>
    <name evidence="2 3 4 5 6 7 8 9 10" type="primary">LOC106060025</name>
</gene>
<proteinExistence type="predicted"/>
<reference evidence="2 3" key="1">
    <citation type="submission" date="2025-04" db="UniProtKB">
        <authorList>
            <consortium name="RefSeq"/>
        </authorList>
    </citation>
    <scope>IDENTIFICATION</scope>
</reference>
<evidence type="ECO:0000313" key="9">
    <source>
        <dbReference type="RefSeq" id="XP_055866327.1"/>
    </source>
</evidence>
<evidence type="ECO:0000313" key="5">
    <source>
        <dbReference type="RefSeq" id="XP_055866323.1"/>
    </source>
</evidence>
<dbReference type="InterPro" id="IPR009003">
    <property type="entry name" value="Peptidase_S1_PA"/>
</dbReference>
<evidence type="ECO:0000313" key="8">
    <source>
        <dbReference type="RefSeq" id="XP_055866326.1"/>
    </source>
</evidence>
<dbReference type="SUPFAM" id="SSF50494">
    <property type="entry name" value="Trypsin-like serine proteases"/>
    <property type="match status" value="1"/>
</dbReference>
<dbReference type="RefSeq" id="XP_055866324.1">
    <property type="nucleotide sequence ID" value="XM_056010349.1"/>
</dbReference>
<dbReference type="RefSeq" id="XP_055866326.1">
    <property type="nucleotide sequence ID" value="XM_056010351.1"/>
</dbReference>